<name>A0A833RNJ2_9POAL</name>
<comment type="caution">
    <text evidence="1">The sequence shown here is derived from an EMBL/GenBank/DDBJ whole genome shotgun (WGS) entry which is preliminary data.</text>
</comment>
<sequence length="387" mass="43678">MEASVRLLTYTAAGLHRRNLPLSSLPLLNPKPRPLVILSQSRRTLRSATFPSSPSPFSSPFSHIFPSPPEPLSRTPPSLNSFEGASIQWDHPNFSLSNAKASIFSDKESVLTVVLLGWLGASQKHLKKYAEMYNLRGIKSVRFVVPPVEVLGLDFGANVEKKVKKLAKEIADWCSENETDGRERHLMFHTFSNTGWLVYGVILDSWKSREDIIGKIRGCIVDSGPCAEISPEVWAAGFCAAFLKKRRPLEPPGESRDNSKLDSIFVRNYQNATRPSIGEMVLLPLLRKFFEVLLRWPDVNRRLRKYISILSENQPHCPQLYLYSSADKVIPASYVEEFIAHQKALGRTVYAHDFGLSPHVDHFRSYPHLYTAKVEEYLKLCSTAVVS</sequence>
<keyword evidence="1" id="KW-0472">Membrane</keyword>
<organism evidence="1 2">
    <name type="scientific">Carex littledalei</name>
    <dbReference type="NCBI Taxonomy" id="544730"/>
    <lineage>
        <taxon>Eukaryota</taxon>
        <taxon>Viridiplantae</taxon>
        <taxon>Streptophyta</taxon>
        <taxon>Embryophyta</taxon>
        <taxon>Tracheophyta</taxon>
        <taxon>Spermatophyta</taxon>
        <taxon>Magnoliopsida</taxon>
        <taxon>Liliopsida</taxon>
        <taxon>Poales</taxon>
        <taxon>Cyperaceae</taxon>
        <taxon>Cyperoideae</taxon>
        <taxon>Cariceae</taxon>
        <taxon>Carex</taxon>
        <taxon>Carex subgen. Euthyceras</taxon>
    </lineage>
</organism>
<keyword evidence="1" id="KW-0812">Transmembrane</keyword>
<dbReference type="SUPFAM" id="SSF53474">
    <property type="entry name" value="alpha/beta-Hydrolases"/>
    <property type="match status" value="1"/>
</dbReference>
<dbReference type="Pfam" id="PF05705">
    <property type="entry name" value="DUF829"/>
    <property type="match status" value="1"/>
</dbReference>
<dbReference type="InterPro" id="IPR008547">
    <property type="entry name" value="DUF829_TMEM53"/>
</dbReference>
<protein>
    <submittedName>
        <fullName evidence="1">Transmembrane protein 53</fullName>
    </submittedName>
</protein>
<accession>A0A833RNJ2</accession>
<dbReference type="PANTHER" id="PTHR12265:SF11">
    <property type="entry name" value="ALPHA_BETA-HYDROLASES SUPERFAMILY PROTEIN"/>
    <property type="match status" value="1"/>
</dbReference>
<dbReference type="Proteomes" id="UP000623129">
    <property type="component" value="Unassembled WGS sequence"/>
</dbReference>
<dbReference type="InterPro" id="IPR029058">
    <property type="entry name" value="AB_hydrolase_fold"/>
</dbReference>
<dbReference type="AlphaFoldDB" id="A0A833RNJ2"/>
<dbReference type="PANTHER" id="PTHR12265">
    <property type="entry name" value="TRANSMEMBRANE PROTEIN 53"/>
    <property type="match status" value="1"/>
</dbReference>
<gene>
    <name evidence="1" type="ORF">FCM35_KLT18151</name>
</gene>
<keyword evidence="2" id="KW-1185">Reference proteome</keyword>
<dbReference type="OrthoDB" id="77878at2759"/>
<evidence type="ECO:0000313" key="1">
    <source>
        <dbReference type="EMBL" id="KAF3337564.1"/>
    </source>
</evidence>
<dbReference type="EMBL" id="SWLB01000006">
    <property type="protein sequence ID" value="KAF3337564.1"/>
    <property type="molecule type" value="Genomic_DNA"/>
</dbReference>
<proteinExistence type="predicted"/>
<reference evidence="1" key="1">
    <citation type="submission" date="2020-01" db="EMBL/GenBank/DDBJ databases">
        <title>Genome sequence of Kobresia littledalei, the first chromosome-level genome in the family Cyperaceae.</title>
        <authorList>
            <person name="Qu G."/>
        </authorList>
    </citation>
    <scope>NUCLEOTIDE SEQUENCE</scope>
    <source>
        <strain evidence="1">C.B.Clarke</strain>
        <tissue evidence="1">Leaf</tissue>
    </source>
</reference>
<evidence type="ECO:0000313" key="2">
    <source>
        <dbReference type="Proteomes" id="UP000623129"/>
    </source>
</evidence>